<accession>A0A4T0GN27</accession>
<gene>
    <name evidence="6" type="ORF">E3P86_01654</name>
    <name evidence="5" type="ORF">E3P90_00308</name>
</gene>
<feature type="chain" id="PRO_5044609142" description="Tyrosinase copper-binding domain-containing protein" evidence="3">
    <location>
        <begin position="20"/>
        <end position="349"/>
    </location>
</feature>
<dbReference type="Gene3D" id="1.10.1280.10">
    <property type="entry name" value="Di-copper center containing domain from catechol oxidase"/>
    <property type="match status" value="1"/>
</dbReference>
<name>A0A4T0GN27_WALIC</name>
<reference evidence="7 8" key="1">
    <citation type="submission" date="2019-03" db="EMBL/GenBank/DDBJ databases">
        <title>Sequencing 23 genomes of Wallemia ichthyophaga.</title>
        <authorList>
            <person name="Gostincar C."/>
        </authorList>
    </citation>
    <scope>NUCLEOTIDE SEQUENCE [LARGE SCALE GENOMIC DNA]</scope>
    <source>
        <strain evidence="6 8">EXF-6200</strain>
        <strain evidence="5 7">EXF-8621</strain>
    </source>
</reference>
<keyword evidence="3" id="KW-0732">Signal</keyword>
<dbReference type="SUPFAM" id="SSF48056">
    <property type="entry name" value="Di-copper centre-containing domain"/>
    <property type="match status" value="1"/>
</dbReference>
<evidence type="ECO:0000313" key="7">
    <source>
        <dbReference type="Proteomes" id="UP000306954"/>
    </source>
</evidence>
<dbReference type="Pfam" id="PF00264">
    <property type="entry name" value="Tyrosinase"/>
    <property type="match status" value="1"/>
</dbReference>
<evidence type="ECO:0000256" key="1">
    <source>
        <dbReference type="ARBA" id="ARBA00022723"/>
    </source>
</evidence>
<dbReference type="OMA" id="TAMKERC"/>
<dbReference type="Proteomes" id="UP000310689">
    <property type="component" value="Unassembled WGS sequence"/>
</dbReference>
<dbReference type="InterPro" id="IPR050316">
    <property type="entry name" value="Tyrosinase/Hemocyanin"/>
</dbReference>
<evidence type="ECO:0000313" key="5">
    <source>
        <dbReference type="EMBL" id="TIB17056.1"/>
    </source>
</evidence>
<dbReference type="PROSITE" id="PS00498">
    <property type="entry name" value="TYROSINASE_2"/>
    <property type="match status" value="1"/>
</dbReference>
<dbReference type="GO" id="GO:0016491">
    <property type="term" value="F:oxidoreductase activity"/>
    <property type="evidence" value="ECO:0007669"/>
    <property type="project" value="InterPro"/>
</dbReference>
<dbReference type="AlphaFoldDB" id="A0A4T0GN27"/>
<dbReference type="PRINTS" id="PR00092">
    <property type="entry name" value="TYROSINASE"/>
</dbReference>
<dbReference type="InterPro" id="IPR008922">
    <property type="entry name" value="Di-copper_centre_dom_sf"/>
</dbReference>
<dbReference type="GO" id="GO:0046872">
    <property type="term" value="F:metal ion binding"/>
    <property type="evidence" value="ECO:0007669"/>
    <property type="project" value="UniProtKB-KW"/>
</dbReference>
<dbReference type="PANTHER" id="PTHR11474">
    <property type="entry name" value="TYROSINASE FAMILY MEMBER"/>
    <property type="match status" value="1"/>
</dbReference>
<keyword evidence="2" id="KW-0186">Copper</keyword>
<dbReference type="EMBL" id="SPOF01000002">
    <property type="protein sequence ID" value="TIB17056.1"/>
    <property type="molecule type" value="Genomic_DNA"/>
</dbReference>
<protein>
    <recommendedName>
        <fullName evidence="4">Tyrosinase copper-binding domain-containing protein</fullName>
    </recommendedName>
</protein>
<dbReference type="Proteomes" id="UP000306954">
    <property type="component" value="Unassembled WGS sequence"/>
</dbReference>
<evidence type="ECO:0000256" key="3">
    <source>
        <dbReference type="SAM" id="SignalP"/>
    </source>
</evidence>
<evidence type="ECO:0000313" key="6">
    <source>
        <dbReference type="EMBL" id="TIB38406.1"/>
    </source>
</evidence>
<dbReference type="EMBL" id="SPOI01000062">
    <property type="protein sequence ID" value="TIB38406.1"/>
    <property type="molecule type" value="Genomic_DNA"/>
</dbReference>
<evidence type="ECO:0000313" key="8">
    <source>
        <dbReference type="Proteomes" id="UP000310689"/>
    </source>
</evidence>
<dbReference type="InterPro" id="IPR002227">
    <property type="entry name" value="Tyrosinase_Cu-bd"/>
</dbReference>
<evidence type="ECO:0000256" key="2">
    <source>
        <dbReference type="ARBA" id="ARBA00023008"/>
    </source>
</evidence>
<comment type="caution">
    <text evidence="6">The sequence shown here is derived from an EMBL/GenBank/DDBJ whole genome shotgun (WGS) entry which is preliminary data.</text>
</comment>
<evidence type="ECO:0000259" key="4">
    <source>
        <dbReference type="PROSITE" id="PS00498"/>
    </source>
</evidence>
<keyword evidence="1" id="KW-0479">Metal-binding</keyword>
<dbReference type="OrthoDB" id="6132182at2759"/>
<feature type="signal peptide" evidence="3">
    <location>
        <begin position="1"/>
        <end position="19"/>
    </location>
</feature>
<organism evidence="6 8">
    <name type="scientific">Wallemia ichthyophaga</name>
    <dbReference type="NCBI Taxonomy" id="245174"/>
    <lineage>
        <taxon>Eukaryota</taxon>
        <taxon>Fungi</taxon>
        <taxon>Dikarya</taxon>
        <taxon>Basidiomycota</taxon>
        <taxon>Wallemiomycotina</taxon>
        <taxon>Wallemiomycetes</taxon>
        <taxon>Wallemiales</taxon>
        <taxon>Wallemiaceae</taxon>
        <taxon>Wallemia</taxon>
    </lineage>
</organism>
<feature type="domain" description="Tyrosinase copper-binding" evidence="4">
    <location>
        <begin position="258"/>
        <end position="269"/>
    </location>
</feature>
<proteinExistence type="predicted"/>
<dbReference type="PANTHER" id="PTHR11474:SF126">
    <property type="entry name" value="TYROSINASE-LIKE PROTEIN TYR-1-RELATED"/>
    <property type="match status" value="1"/>
</dbReference>
<sequence length="349" mass="39931">MVNLGLLSAAALAVTGAFASPAKRTCDNIHVRRNWNNLNGDEKSSFLGAIQCMMQKPTLSINGVDQVSRYEDFVYIHQYPGYAIHWVGRFLPWHRWFVYAYHQELKDCGYEGAMPYWAWEQDWQDLSASNIWNADPNIGFGTYGNFDYNNVYNSTTITDGAFANHQINFPYPHQLTRNLPMTANYPWSGPGPYCQRGYNPENMRNLSSIATYKDFSVALESPDPIHNPHDFPGPHGAIHLALWGDMRTDGVNNSSPNDPLFFMHHSNVDRIWKSWQELDESHLYDFAGNTDYYWDTGMRSGIPAQLEDPLLYGGVGALGSENLKIKDVMDTTEWPLCYTYEDLEPWVVR</sequence>